<evidence type="ECO:0000256" key="16">
    <source>
        <dbReference type="ARBA" id="ARBA00050970"/>
    </source>
</evidence>
<evidence type="ECO:0000256" key="15">
    <source>
        <dbReference type="ARBA" id="ARBA00023136"/>
    </source>
</evidence>
<evidence type="ECO:0000259" key="19">
    <source>
        <dbReference type="PROSITE" id="PS51384"/>
    </source>
</evidence>
<evidence type="ECO:0000256" key="11">
    <source>
        <dbReference type="ARBA" id="ARBA00023002"/>
    </source>
</evidence>
<comment type="catalytic activity">
    <reaction evidence="16">
        <text>2 a Fe(II)-siderophore + NAD(+) + H(+) = 2 a Fe(III)-siderophore + NADH</text>
        <dbReference type="Rhea" id="RHEA:15061"/>
        <dbReference type="Rhea" id="RHEA-COMP:11342"/>
        <dbReference type="Rhea" id="RHEA-COMP:11344"/>
        <dbReference type="ChEBI" id="CHEBI:15378"/>
        <dbReference type="ChEBI" id="CHEBI:29033"/>
        <dbReference type="ChEBI" id="CHEBI:29034"/>
        <dbReference type="ChEBI" id="CHEBI:57540"/>
        <dbReference type="ChEBI" id="CHEBI:57945"/>
        <dbReference type="EC" id="1.16.1.7"/>
    </reaction>
</comment>
<evidence type="ECO:0000256" key="14">
    <source>
        <dbReference type="ARBA" id="ARBA00023065"/>
    </source>
</evidence>
<dbReference type="EC" id="1.16.1.7" evidence="17"/>
<evidence type="ECO:0000256" key="7">
    <source>
        <dbReference type="ARBA" id="ARBA00022692"/>
    </source>
</evidence>
<dbReference type="Pfam" id="PF08030">
    <property type="entry name" value="NAD_binding_6"/>
    <property type="match status" value="1"/>
</dbReference>
<proteinExistence type="inferred from homology"/>
<comment type="similarity">
    <text evidence="3">Belongs to the ferric reductase (FRE) family.</text>
</comment>
<evidence type="ECO:0000256" key="10">
    <source>
        <dbReference type="ARBA" id="ARBA00022989"/>
    </source>
</evidence>
<dbReference type="PANTHER" id="PTHR11972:SF69">
    <property type="entry name" value="FERRIC REDUCTION OXIDASE 6-RELATED"/>
    <property type="match status" value="1"/>
</dbReference>
<keyword evidence="10 18" id="KW-1133">Transmembrane helix</keyword>
<keyword evidence="12" id="KW-0408">Iron</keyword>
<keyword evidence="4" id="KW-0813">Transport</keyword>
<name>A0A6J1C429_MOMCH</name>
<keyword evidence="9" id="KW-0274">FAD</keyword>
<dbReference type="CDD" id="cd06186">
    <property type="entry name" value="NOX_Duox_like_FAD_NADP"/>
    <property type="match status" value="1"/>
</dbReference>
<protein>
    <recommendedName>
        <fullName evidence="17">ferric-chelate reductase (NADH)</fullName>
        <ecNumber evidence="17">1.16.1.7</ecNumber>
    </recommendedName>
</protein>
<feature type="transmembrane region" description="Helical" evidence="18">
    <location>
        <begin position="124"/>
        <end position="142"/>
    </location>
</feature>
<keyword evidence="14" id="KW-0406">Ion transport</keyword>
<feature type="transmembrane region" description="Helical" evidence="18">
    <location>
        <begin position="305"/>
        <end position="334"/>
    </location>
</feature>
<sequence length="745" mass="83414">MDDDHSAHRPLLPAADDHSPATGNASTIIVSGAKWVLKLTMWVIFIGWIMVIFLYPASFTVEMFNKWFNATEVTLFGVTGGVFLTFSAPILVIAVLSAVYLVVSGDDEPYRNKKKKSGKEKAKWRLWTLPVVVGGPLEVVTAAELVGIVVVVAYVVWAVYNYTLRMLADSFLQYLTPKQKSAEMLEIMGLRLGSIGLFCLGFLFVPISRGSVLLRLIDIPFEHATRYHVWLGHLTMLIFTLHGLAYVVGWYMQGRCIQQLLEWKDIGIANLPGVISLLAGILMWITSLPKVRTKNFELFFYTHQLYIVFVVFFALHVGDFVFSIAAGGIFLFVLDRFLRFLQSRRTVDVISAKALPCGTVELILSKPKSLRYNALSFIFLQVRELSWLEWHPFSVSSSPLEGEDRLAILVKVLGKWTEGLRGKILNDKITELSSDKHRSRMTVAVEGPYGHESPYHLMYENLILVAGGIGISPFLAILSDILHRTRDGKPCLPKKILVVWAVKKSTELSLLSTLNVESICPFFADKLNINISIYVTRESQPPLEGEIQPTKVISICPLSKGSKVSVLVGTGDNVWSGLYVFFSTVGLVLLVGLLDVYYINPFHIIKWWYKGLLFLLCMLASVVLFGGLVAALWTLWEQHISTKRINHNNDIEDQVGGDIPKESFAQRDFTSKPFATSTTIEYGSRPNFEEILGSVSEDRGKVDVGVLICGPSTLQSSVAKAIRSHNMGRRSHHPIFHFHSHSFDL</sequence>
<dbReference type="Gene3D" id="2.40.30.10">
    <property type="entry name" value="Translation factors"/>
    <property type="match status" value="1"/>
</dbReference>
<dbReference type="GO" id="GO:0140618">
    <property type="term" value="F:ferric-chelate reductase (NADH) activity"/>
    <property type="evidence" value="ECO:0007669"/>
    <property type="project" value="UniProtKB-EC"/>
</dbReference>
<dbReference type="GO" id="GO:0046872">
    <property type="term" value="F:metal ion binding"/>
    <property type="evidence" value="ECO:0007669"/>
    <property type="project" value="UniProtKB-KW"/>
</dbReference>
<evidence type="ECO:0000256" key="17">
    <source>
        <dbReference type="ARBA" id="ARBA00066905"/>
    </source>
</evidence>
<dbReference type="InterPro" id="IPR013112">
    <property type="entry name" value="FAD-bd_8"/>
</dbReference>
<feature type="transmembrane region" description="Helical" evidence="18">
    <location>
        <begin position="462"/>
        <end position="482"/>
    </location>
</feature>
<evidence type="ECO:0000256" key="2">
    <source>
        <dbReference type="ARBA" id="ARBA00004141"/>
    </source>
</evidence>
<reference evidence="21" key="1">
    <citation type="submission" date="2025-08" db="UniProtKB">
        <authorList>
            <consortium name="RefSeq"/>
        </authorList>
    </citation>
    <scope>IDENTIFICATION</scope>
    <source>
        <strain evidence="21">OHB3-1</strain>
    </source>
</reference>
<dbReference type="SUPFAM" id="SSF63380">
    <property type="entry name" value="Riboflavin synthase domain-like"/>
    <property type="match status" value="1"/>
</dbReference>
<dbReference type="InterPro" id="IPR013130">
    <property type="entry name" value="Fe3_Rdtase_TM_dom"/>
</dbReference>
<evidence type="ECO:0000256" key="4">
    <source>
        <dbReference type="ARBA" id="ARBA00022448"/>
    </source>
</evidence>
<feature type="transmembrane region" description="Helical" evidence="18">
    <location>
        <begin position="189"/>
        <end position="207"/>
    </location>
</feature>
<dbReference type="InterPro" id="IPR017927">
    <property type="entry name" value="FAD-bd_FR_type"/>
</dbReference>
<evidence type="ECO:0000256" key="8">
    <source>
        <dbReference type="ARBA" id="ARBA00022723"/>
    </source>
</evidence>
<dbReference type="Pfam" id="PF08022">
    <property type="entry name" value="FAD_binding_8"/>
    <property type="match status" value="1"/>
</dbReference>
<dbReference type="RefSeq" id="XP_022136349.1">
    <property type="nucleotide sequence ID" value="XM_022280657.1"/>
</dbReference>
<evidence type="ECO:0000256" key="18">
    <source>
        <dbReference type="SAM" id="Phobius"/>
    </source>
</evidence>
<evidence type="ECO:0000256" key="1">
    <source>
        <dbReference type="ARBA" id="ARBA00001974"/>
    </source>
</evidence>
<dbReference type="GeneID" id="111008081"/>
<dbReference type="PANTHER" id="PTHR11972">
    <property type="entry name" value="NADPH OXIDASE"/>
    <property type="match status" value="1"/>
</dbReference>
<dbReference type="InterPro" id="IPR017938">
    <property type="entry name" value="Riboflavin_synthase-like_b-brl"/>
</dbReference>
<keyword evidence="13" id="KW-0520">NAD</keyword>
<dbReference type="GO" id="GO:0005886">
    <property type="term" value="C:plasma membrane"/>
    <property type="evidence" value="ECO:0007669"/>
    <property type="project" value="TreeGrafter"/>
</dbReference>
<dbReference type="PROSITE" id="PS51384">
    <property type="entry name" value="FAD_FR"/>
    <property type="match status" value="1"/>
</dbReference>
<dbReference type="Gene3D" id="3.40.50.80">
    <property type="entry name" value="Nucleotide-binding domain of ferredoxin-NADP reductase (FNR) module"/>
    <property type="match status" value="2"/>
</dbReference>
<feature type="transmembrane region" description="Helical" evidence="18">
    <location>
        <begin position="578"/>
        <end position="599"/>
    </location>
</feature>
<dbReference type="Pfam" id="PF01794">
    <property type="entry name" value="Ferric_reduct"/>
    <property type="match status" value="1"/>
</dbReference>
<keyword evidence="7 18" id="KW-0812">Transmembrane</keyword>
<organism evidence="20 21">
    <name type="scientific">Momordica charantia</name>
    <name type="common">Bitter gourd</name>
    <name type="synonym">Balsam pear</name>
    <dbReference type="NCBI Taxonomy" id="3673"/>
    <lineage>
        <taxon>Eukaryota</taxon>
        <taxon>Viridiplantae</taxon>
        <taxon>Streptophyta</taxon>
        <taxon>Embryophyta</taxon>
        <taxon>Tracheophyta</taxon>
        <taxon>Spermatophyta</taxon>
        <taxon>Magnoliopsida</taxon>
        <taxon>eudicotyledons</taxon>
        <taxon>Gunneridae</taxon>
        <taxon>Pentapetalae</taxon>
        <taxon>rosids</taxon>
        <taxon>fabids</taxon>
        <taxon>Cucurbitales</taxon>
        <taxon>Cucurbitaceae</taxon>
        <taxon>Momordiceae</taxon>
        <taxon>Momordica</taxon>
    </lineage>
</organism>
<evidence type="ECO:0000313" key="21">
    <source>
        <dbReference type="RefSeq" id="XP_022136349.1"/>
    </source>
</evidence>
<dbReference type="SUPFAM" id="SSF52343">
    <property type="entry name" value="Ferredoxin reductase-like, C-terminal NADP-linked domain"/>
    <property type="match status" value="1"/>
</dbReference>
<feature type="transmembrane region" description="Helical" evidence="18">
    <location>
        <begin position="227"/>
        <end position="251"/>
    </location>
</feature>
<evidence type="ECO:0000313" key="20">
    <source>
        <dbReference type="Proteomes" id="UP000504603"/>
    </source>
</evidence>
<dbReference type="SFLD" id="SFLDG01168">
    <property type="entry name" value="Ferric_reductase_subgroup_(FRE"/>
    <property type="match status" value="1"/>
</dbReference>
<dbReference type="OrthoDB" id="167398at2759"/>
<dbReference type="KEGG" id="mcha:111008081"/>
<evidence type="ECO:0000256" key="6">
    <source>
        <dbReference type="ARBA" id="ARBA00022630"/>
    </source>
</evidence>
<dbReference type="InterPro" id="IPR013121">
    <property type="entry name" value="Fe_red_NAD-bd_6"/>
</dbReference>
<dbReference type="Proteomes" id="UP000504603">
    <property type="component" value="Unplaced"/>
</dbReference>
<accession>A0A6J1C429</accession>
<evidence type="ECO:0000256" key="13">
    <source>
        <dbReference type="ARBA" id="ARBA00023027"/>
    </source>
</evidence>
<dbReference type="InterPro" id="IPR050369">
    <property type="entry name" value="RBOH/FRE"/>
</dbReference>
<dbReference type="AlphaFoldDB" id="A0A6J1C429"/>
<keyword evidence="5" id="KW-0349">Heme</keyword>
<feature type="transmembrane region" description="Helical" evidence="18">
    <location>
        <begin position="35"/>
        <end position="55"/>
    </location>
</feature>
<dbReference type="InterPro" id="IPR039261">
    <property type="entry name" value="FNR_nucleotide-bd"/>
</dbReference>
<dbReference type="GO" id="GO:0006811">
    <property type="term" value="P:monoatomic ion transport"/>
    <property type="evidence" value="ECO:0007669"/>
    <property type="project" value="UniProtKB-KW"/>
</dbReference>
<feature type="transmembrane region" description="Helical" evidence="18">
    <location>
        <begin position="611"/>
        <end position="636"/>
    </location>
</feature>
<keyword evidence="11" id="KW-0560">Oxidoreductase</keyword>
<comment type="subcellular location">
    <subcellularLocation>
        <location evidence="2">Membrane</location>
        <topology evidence="2">Multi-pass membrane protein</topology>
    </subcellularLocation>
</comment>
<keyword evidence="15 18" id="KW-0472">Membrane</keyword>
<evidence type="ECO:0000256" key="9">
    <source>
        <dbReference type="ARBA" id="ARBA00022827"/>
    </source>
</evidence>
<feature type="domain" description="FAD-binding FR-type" evidence="19">
    <location>
        <begin position="342"/>
        <end position="455"/>
    </location>
</feature>
<evidence type="ECO:0000256" key="12">
    <source>
        <dbReference type="ARBA" id="ARBA00023004"/>
    </source>
</evidence>
<gene>
    <name evidence="21" type="primary">LOC111008081</name>
</gene>
<keyword evidence="6" id="KW-0285">Flavoprotein</keyword>
<evidence type="ECO:0000256" key="3">
    <source>
        <dbReference type="ARBA" id="ARBA00006278"/>
    </source>
</evidence>
<dbReference type="SFLD" id="SFLDS00052">
    <property type="entry name" value="Ferric_Reductase_Domain"/>
    <property type="match status" value="1"/>
</dbReference>
<keyword evidence="8" id="KW-0479">Metal-binding</keyword>
<dbReference type="FunFam" id="3.40.50.80:FF:000036">
    <property type="entry name" value="Ferric reduction oxidase 6"/>
    <property type="match status" value="1"/>
</dbReference>
<feature type="transmembrane region" description="Helical" evidence="18">
    <location>
        <begin position="263"/>
        <end position="285"/>
    </location>
</feature>
<evidence type="ECO:0000256" key="5">
    <source>
        <dbReference type="ARBA" id="ARBA00022617"/>
    </source>
</evidence>
<feature type="transmembrane region" description="Helical" evidence="18">
    <location>
        <begin position="75"/>
        <end position="103"/>
    </location>
</feature>
<comment type="cofactor">
    <cofactor evidence="1">
        <name>FAD</name>
        <dbReference type="ChEBI" id="CHEBI:57692"/>
    </cofactor>
</comment>
<keyword evidence="20" id="KW-1185">Reference proteome</keyword>